<proteinExistence type="inferred from homology"/>
<feature type="domain" description="Pyrroline-5-carboxylate reductase catalytic N-terminal" evidence="2">
    <location>
        <begin position="17"/>
        <end position="106"/>
    </location>
</feature>
<dbReference type="GO" id="GO:0055129">
    <property type="term" value="P:L-proline biosynthetic process"/>
    <property type="evidence" value="ECO:0007669"/>
    <property type="project" value="TreeGrafter"/>
</dbReference>
<dbReference type="EMBL" id="CP022418">
    <property type="protein sequence ID" value="ASM75016.1"/>
    <property type="molecule type" value="Genomic_DNA"/>
</dbReference>
<dbReference type="KEGG" id="spse:SULPSESMR1_04290"/>
<dbReference type="GO" id="GO:0004735">
    <property type="term" value="F:pyrroline-5-carboxylate reductase activity"/>
    <property type="evidence" value="ECO:0007669"/>
    <property type="project" value="TreeGrafter"/>
</dbReference>
<organism evidence="3 4">
    <name type="scientific">Pseudosulfitobacter pseudonitzschiae</name>
    <dbReference type="NCBI Taxonomy" id="1402135"/>
    <lineage>
        <taxon>Bacteria</taxon>
        <taxon>Pseudomonadati</taxon>
        <taxon>Pseudomonadota</taxon>
        <taxon>Alphaproteobacteria</taxon>
        <taxon>Rhodobacterales</taxon>
        <taxon>Roseobacteraceae</taxon>
        <taxon>Pseudosulfitobacter</taxon>
    </lineage>
</organism>
<keyword evidence="4" id="KW-1185">Reference proteome</keyword>
<gene>
    <name evidence="3" type="ORF">SULPSESMR1_04290</name>
</gene>
<keyword evidence="3" id="KW-0614">Plasmid</keyword>
<dbReference type="AlphaFoldDB" id="A0A221K7Q8"/>
<dbReference type="InterPro" id="IPR036291">
    <property type="entry name" value="NAD(P)-bd_dom_sf"/>
</dbReference>
<dbReference type="SUPFAM" id="SSF51735">
    <property type="entry name" value="NAD(P)-binding Rossmann-fold domains"/>
    <property type="match status" value="1"/>
</dbReference>
<accession>A0A221K7Q8</accession>
<name>A0A221K7Q8_9RHOB</name>
<dbReference type="Proteomes" id="UP000199754">
    <property type="component" value="Plasmid pSMR1-3"/>
</dbReference>
<evidence type="ECO:0000256" key="1">
    <source>
        <dbReference type="ARBA" id="ARBA00005525"/>
    </source>
</evidence>
<geneLocation type="plasmid" evidence="3 4">
    <name>pSMR1-3</name>
</geneLocation>
<evidence type="ECO:0000259" key="2">
    <source>
        <dbReference type="Pfam" id="PF03807"/>
    </source>
</evidence>
<evidence type="ECO:0000313" key="4">
    <source>
        <dbReference type="Proteomes" id="UP000199754"/>
    </source>
</evidence>
<dbReference type="Pfam" id="PF03807">
    <property type="entry name" value="F420_oxidored"/>
    <property type="match status" value="1"/>
</dbReference>
<reference evidence="3 4" key="1">
    <citation type="submission" date="2017-07" db="EMBL/GenBank/DDBJ databases">
        <title>Genome Sequence of Sulfitobacter pseudonitzschiae Strain SMR1 Isolated from a culture of the Diatom Skeletonema marinoi.</title>
        <authorList>
            <person name="Topel M."/>
            <person name="Pinder M.I.M."/>
            <person name="Johansson O.N."/>
            <person name="Kourtchenko O."/>
            <person name="Godhe A."/>
            <person name="Clarke A.K."/>
        </authorList>
    </citation>
    <scope>NUCLEOTIDE SEQUENCE [LARGE SCALE GENOMIC DNA]</scope>
    <source>
        <strain evidence="3 4">SMR1</strain>
        <plasmid evidence="3 4">pSMR1-3</plasmid>
    </source>
</reference>
<dbReference type="PANTHER" id="PTHR11645">
    <property type="entry name" value="PYRROLINE-5-CARBOXYLATE REDUCTASE"/>
    <property type="match status" value="1"/>
</dbReference>
<evidence type="ECO:0000313" key="3">
    <source>
        <dbReference type="EMBL" id="ASM75016.1"/>
    </source>
</evidence>
<dbReference type="Gene3D" id="3.40.50.720">
    <property type="entry name" value="NAD(P)-binding Rossmann-like Domain"/>
    <property type="match status" value="1"/>
</dbReference>
<comment type="similarity">
    <text evidence="1">Belongs to the pyrroline-5-carboxylate reductase family.</text>
</comment>
<sequence length="256" mass="27286">MARRVSVVGHLGGPLMRVGVLGLGTIASALVEGIAEDGHSITVSTRSAGNAARLSERFDTVTVADNQAVVDSCEILFLGLTDPVYRDVLSGLAFRADQRVISLMAGPNMHELAGLVAPAKLVARMIPFPSIAIGGSQILALGDSSAIQALFGARNWIFELDTEAELQNWLCAQAVLSPAVLMVKEAADWLVQQGSEYEKAEQFLRELVASSLSARPCEPLLRALDTPGGYNQRLRQKMVSEGLSDSLSNGLTRLNT</sequence>
<dbReference type="PANTHER" id="PTHR11645:SF13">
    <property type="entry name" value="PYRROLINE-5-CARBOXYLATE REDUCTASE CATALYTIC N-TERMINAL DOMAIN-CONTAINING PROTEIN"/>
    <property type="match status" value="1"/>
</dbReference>
<dbReference type="InterPro" id="IPR028939">
    <property type="entry name" value="P5C_Rdtase_cat_N"/>
</dbReference>
<protein>
    <submittedName>
        <fullName evidence="3">Pyrroline-5-carboxylate reductase</fullName>
    </submittedName>
</protein>